<accession>A0A553JJQ5</accession>
<dbReference type="Pfam" id="PF00326">
    <property type="entry name" value="Peptidase_S9"/>
    <property type="match status" value="1"/>
</dbReference>
<evidence type="ECO:0000256" key="1">
    <source>
        <dbReference type="SAM" id="SignalP"/>
    </source>
</evidence>
<protein>
    <submittedName>
        <fullName evidence="3">S9 family peptidase</fullName>
    </submittedName>
</protein>
<sequence>MRKTLKLLPIASFLLASASIVSVGAYAATDAQLSHKAITNNGIMKFESLKQPVISATGKLLAVEVSPDRGDSHGLVQSLTSSKKFIVKGGSKPQVSHDGRFVAFSIDTPLLEKEVASSKEKKKLKSGMALLDTQTGKEQRFERVKEFSFNQSGTHLAVWFEPKEADKIDDKDKTVVDKSAEKEKEKKAKVDKFDKGSELTLVALNTGVSQTIANVSRFYFDKAGKHLVLASNDTKAKKHQLVLVSLDNNAREIVRQFNNQQIGEVSLSEDGKYIAFTHGDSKQAPYGREYHLSLLNIATGDVKSAPVSKEWKLNRYTKLRFSEDSKRLFFGRVPQVSQQVELKKIATQDDLFDQEVVTGQRGLKIWHGEDARIKPNEIKQYKKEQKRTYLAVLHLKGNNLVQLADTSVPYVDLQEQSRFVIGSSDIPYRKMITWAGFYRDYYLIDLNTGHKTSILVQQASDQAPSLSPNERFAVYYQQGDVYLYQVSKARRHNLTKGLNVSFADEDHDYPSTAPGYGFGPWLDNDAGLLIYDKYDIWQMNTASLEGFKLTEGKGRKQGIQYRVTGLVKDENKPAVLASNQAVLLHGYNERTKGDGYYQAKLGTSGVTTLMEGDYKLKTLARSEDAQTIVFSKERYDLFPDFYSADYSAPEKAKRQTDFDAQKRQFNWGKSELVHWTNGDGQPLDGVLIKPTNYVEGKRYPVLVYFYRFMSDRLNAFPSMKLNHRPNFAWYVDNGYAVFLPDIRFEVGYPGASSVQALTSGVQKIIEMGVADPDAIGIQGHSWGGYQTAFAVTQTDIFKAAVTGAPVSNMTSAYSGIRHGSGLARQFQYETGQSRIGDSLFRAPQKYIENSPIFYAERIKTPMMIMFGDKDDAVPWEQGIELYLAMRRAGKDVVFLQYEDEPHHLKKYPNKLDYSIRMTEYFGHYLKGEPAPSWLTQGEAYTEYKKAD</sequence>
<feature type="domain" description="Peptidase S9 prolyl oligopeptidase catalytic" evidence="2">
    <location>
        <begin position="750"/>
        <end position="927"/>
    </location>
</feature>
<dbReference type="GO" id="GO:0006508">
    <property type="term" value="P:proteolysis"/>
    <property type="evidence" value="ECO:0007669"/>
    <property type="project" value="InterPro"/>
</dbReference>
<dbReference type="GO" id="GO:0008239">
    <property type="term" value="F:dipeptidyl-peptidase activity"/>
    <property type="evidence" value="ECO:0007669"/>
    <property type="project" value="TreeGrafter"/>
</dbReference>
<gene>
    <name evidence="3" type="ORF">FN961_19580</name>
</gene>
<dbReference type="PANTHER" id="PTHR11731:SF193">
    <property type="entry name" value="DIPEPTIDYL PEPTIDASE 9"/>
    <property type="match status" value="1"/>
</dbReference>
<comment type="caution">
    <text evidence="3">The sequence shown here is derived from an EMBL/GenBank/DDBJ whole genome shotgun (WGS) entry which is preliminary data.</text>
</comment>
<evidence type="ECO:0000313" key="4">
    <source>
        <dbReference type="Proteomes" id="UP000318126"/>
    </source>
</evidence>
<proteinExistence type="predicted"/>
<name>A0A553JJQ5_SHEHA</name>
<feature type="chain" id="PRO_5021997672" evidence="1">
    <location>
        <begin position="28"/>
        <end position="947"/>
    </location>
</feature>
<keyword evidence="4" id="KW-1185">Reference proteome</keyword>
<dbReference type="OrthoDB" id="6388416at2"/>
<dbReference type="Gene3D" id="3.40.50.1820">
    <property type="entry name" value="alpha/beta hydrolase"/>
    <property type="match status" value="1"/>
</dbReference>
<keyword evidence="1" id="KW-0732">Signal</keyword>
<dbReference type="SUPFAM" id="SSF53474">
    <property type="entry name" value="alpha/beta-Hydrolases"/>
    <property type="match status" value="1"/>
</dbReference>
<reference evidence="4" key="1">
    <citation type="submission" date="2019-07" db="EMBL/GenBank/DDBJ databases">
        <title>Shewanella sp. YLB-08 draft genomic sequence.</title>
        <authorList>
            <person name="Yu L."/>
        </authorList>
    </citation>
    <scope>NUCLEOTIDE SEQUENCE [LARGE SCALE GENOMIC DNA]</scope>
    <source>
        <strain evidence="4">JCM 20706</strain>
    </source>
</reference>
<dbReference type="InterPro" id="IPR001375">
    <property type="entry name" value="Peptidase_S9_cat"/>
</dbReference>
<dbReference type="Gene3D" id="2.120.10.30">
    <property type="entry name" value="TolB, C-terminal domain"/>
    <property type="match status" value="1"/>
</dbReference>
<dbReference type="Proteomes" id="UP000318126">
    <property type="component" value="Unassembled WGS sequence"/>
</dbReference>
<dbReference type="PANTHER" id="PTHR11731">
    <property type="entry name" value="PROTEASE FAMILY S9B,C DIPEPTIDYL-PEPTIDASE IV-RELATED"/>
    <property type="match status" value="1"/>
</dbReference>
<dbReference type="InterPro" id="IPR029058">
    <property type="entry name" value="AB_hydrolase_fold"/>
</dbReference>
<dbReference type="InterPro" id="IPR050278">
    <property type="entry name" value="Serine_Prot_S9B/DPPIV"/>
</dbReference>
<dbReference type="AlphaFoldDB" id="A0A553JJQ5"/>
<dbReference type="GO" id="GO:0008236">
    <property type="term" value="F:serine-type peptidase activity"/>
    <property type="evidence" value="ECO:0007669"/>
    <property type="project" value="InterPro"/>
</dbReference>
<dbReference type="EMBL" id="VKGK01000029">
    <property type="protein sequence ID" value="TRY12665.1"/>
    <property type="molecule type" value="Genomic_DNA"/>
</dbReference>
<dbReference type="SUPFAM" id="SSF82171">
    <property type="entry name" value="DPP6 N-terminal domain-like"/>
    <property type="match status" value="1"/>
</dbReference>
<organism evidence="3 4">
    <name type="scientific">Shewanella hanedai</name>
    <name type="common">Alteromonas hanedai</name>
    <dbReference type="NCBI Taxonomy" id="25"/>
    <lineage>
        <taxon>Bacteria</taxon>
        <taxon>Pseudomonadati</taxon>
        <taxon>Pseudomonadota</taxon>
        <taxon>Gammaproteobacteria</taxon>
        <taxon>Alteromonadales</taxon>
        <taxon>Shewanellaceae</taxon>
        <taxon>Shewanella</taxon>
    </lineage>
</organism>
<feature type="signal peptide" evidence="1">
    <location>
        <begin position="1"/>
        <end position="27"/>
    </location>
</feature>
<dbReference type="InterPro" id="IPR011042">
    <property type="entry name" value="6-blade_b-propeller_TolB-like"/>
</dbReference>
<evidence type="ECO:0000313" key="3">
    <source>
        <dbReference type="EMBL" id="TRY12665.1"/>
    </source>
</evidence>
<evidence type="ECO:0000259" key="2">
    <source>
        <dbReference type="Pfam" id="PF00326"/>
    </source>
</evidence>